<organism evidence="2 3">
    <name type="scientific">Pararge aegeria aegeria</name>
    <dbReference type="NCBI Taxonomy" id="348720"/>
    <lineage>
        <taxon>Eukaryota</taxon>
        <taxon>Metazoa</taxon>
        <taxon>Ecdysozoa</taxon>
        <taxon>Arthropoda</taxon>
        <taxon>Hexapoda</taxon>
        <taxon>Insecta</taxon>
        <taxon>Pterygota</taxon>
        <taxon>Neoptera</taxon>
        <taxon>Endopterygota</taxon>
        <taxon>Lepidoptera</taxon>
        <taxon>Glossata</taxon>
        <taxon>Ditrysia</taxon>
        <taxon>Papilionoidea</taxon>
        <taxon>Nymphalidae</taxon>
        <taxon>Satyrinae</taxon>
        <taxon>Satyrini</taxon>
        <taxon>Parargina</taxon>
        <taxon>Pararge</taxon>
    </lineage>
</organism>
<keyword evidence="3" id="KW-1185">Reference proteome</keyword>
<evidence type="ECO:0000259" key="1">
    <source>
        <dbReference type="Pfam" id="PF18116"/>
    </source>
</evidence>
<dbReference type="Pfam" id="PF18116">
    <property type="entry name" value="SNX17_FERM_C"/>
    <property type="match status" value="1"/>
</dbReference>
<dbReference type="Proteomes" id="UP000838756">
    <property type="component" value="Unassembled WGS sequence"/>
</dbReference>
<sequence length="187" mass="21161">MNKQLCTICNHSYSTDPATITFSASCLERPQTNGDDSLLDEPSKNFELSFEYLLSKDNLVWVTLRTEHAIFISVCLQSIVDELMRQKNGEGPTSPRCKRASLAYLRRDGSTHLITPSSSSDTLSSVVLRSFEPTTLENVLTTVNVVFVINTQTRLAYFRPVYGAEYTQRARRLMRLARGRPYSPRVT</sequence>
<feature type="domain" description="Sorting nexin-17/31 FERM" evidence="1">
    <location>
        <begin position="40"/>
        <end position="84"/>
    </location>
</feature>
<dbReference type="InterPro" id="IPR011993">
    <property type="entry name" value="PH-like_dom_sf"/>
</dbReference>
<reference evidence="2" key="1">
    <citation type="submission" date="2022-03" db="EMBL/GenBank/DDBJ databases">
        <authorList>
            <person name="Lindestad O."/>
        </authorList>
    </citation>
    <scope>NUCLEOTIDE SEQUENCE</scope>
</reference>
<name>A0A8S4SC34_9NEOP</name>
<dbReference type="InterPro" id="IPR040842">
    <property type="entry name" value="SNX17/31_FERM"/>
</dbReference>
<dbReference type="OrthoDB" id="5772781at2759"/>
<dbReference type="AlphaFoldDB" id="A0A8S4SC34"/>
<protein>
    <submittedName>
        <fullName evidence="2">Jg4181 protein</fullName>
    </submittedName>
</protein>
<comment type="caution">
    <text evidence="2">The sequence shown here is derived from an EMBL/GenBank/DDBJ whole genome shotgun (WGS) entry which is preliminary data.</text>
</comment>
<gene>
    <name evidence="2" type="primary">jg4181</name>
    <name evidence="2" type="ORF">PAEG_LOCUS23342</name>
</gene>
<proteinExistence type="predicted"/>
<evidence type="ECO:0000313" key="2">
    <source>
        <dbReference type="EMBL" id="CAH2258440.1"/>
    </source>
</evidence>
<dbReference type="EMBL" id="CAKXAJ010026146">
    <property type="protein sequence ID" value="CAH2258440.1"/>
    <property type="molecule type" value="Genomic_DNA"/>
</dbReference>
<accession>A0A8S4SC34</accession>
<evidence type="ECO:0000313" key="3">
    <source>
        <dbReference type="Proteomes" id="UP000838756"/>
    </source>
</evidence>
<dbReference type="Gene3D" id="2.30.29.30">
    <property type="entry name" value="Pleckstrin-homology domain (PH domain)/Phosphotyrosine-binding domain (PTB)"/>
    <property type="match status" value="1"/>
</dbReference>